<dbReference type="InterPro" id="IPR036259">
    <property type="entry name" value="MFS_trans_sf"/>
</dbReference>
<comment type="subcellular location">
    <subcellularLocation>
        <location evidence="1">Cell membrane</location>
        <topology evidence="1">Multi-pass membrane protein</topology>
    </subcellularLocation>
</comment>
<feature type="transmembrane region" description="Helical" evidence="8">
    <location>
        <begin position="361"/>
        <end position="384"/>
    </location>
</feature>
<proteinExistence type="predicted"/>
<evidence type="ECO:0000313" key="10">
    <source>
        <dbReference type="EMBL" id="GMH88875.1"/>
    </source>
</evidence>
<feature type="transmembrane region" description="Helical" evidence="8">
    <location>
        <begin position="294"/>
        <end position="315"/>
    </location>
</feature>
<dbReference type="InterPro" id="IPR011701">
    <property type="entry name" value="MFS"/>
</dbReference>
<evidence type="ECO:0000256" key="6">
    <source>
        <dbReference type="ARBA" id="ARBA00023136"/>
    </source>
</evidence>
<organism evidence="10 11">
    <name type="scientific">Triparma laevis f. inornata</name>
    <dbReference type="NCBI Taxonomy" id="1714386"/>
    <lineage>
        <taxon>Eukaryota</taxon>
        <taxon>Sar</taxon>
        <taxon>Stramenopiles</taxon>
        <taxon>Ochrophyta</taxon>
        <taxon>Bolidophyceae</taxon>
        <taxon>Parmales</taxon>
        <taxon>Triparmaceae</taxon>
        <taxon>Triparma</taxon>
    </lineage>
</organism>
<keyword evidence="4 8" id="KW-0812">Transmembrane</keyword>
<evidence type="ECO:0000256" key="8">
    <source>
        <dbReference type="SAM" id="Phobius"/>
    </source>
</evidence>
<feature type="transmembrane region" description="Helical" evidence="8">
    <location>
        <begin position="94"/>
        <end position="114"/>
    </location>
</feature>
<keyword evidence="6 8" id="KW-0472">Membrane</keyword>
<dbReference type="PANTHER" id="PTHR23517">
    <property type="entry name" value="RESISTANCE PROTEIN MDTM, PUTATIVE-RELATED-RELATED"/>
    <property type="match status" value="1"/>
</dbReference>
<evidence type="ECO:0000256" key="4">
    <source>
        <dbReference type="ARBA" id="ARBA00022692"/>
    </source>
</evidence>
<dbReference type="InterPro" id="IPR020846">
    <property type="entry name" value="MFS_dom"/>
</dbReference>
<evidence type="ECO:0000313" key="11">
    <source>
        <dbReference type="Proteomes" id="UP001162640"/>
    </source>
</evidence>
<feature type="transmembrane region" description="Helical" evidence="8">
    <location>
        <begin position="69"/>
        <end position="88"/>
    </location>
</feature>
<comment type="caution">
    <text evidence="10">The sequence shown here is derived from an EMBL/GenBank/DDBJ whole genome shotgun (WGS) entry which is preliminary data.</text>
</comment>
<feature type="transmembrane region" description="Helical" evidence="8">
    <location>
        <begin position="130"/>
        <end position="149"/>
    </location>
</feature>
<feature type="region of interest" description="Disordered" evidence="7">
    <location>
        <begin position="391"/>
        <end position="438"/>
    </location>
</feature>
<dbReference type="InterPro" id="IPR005829">
    <property type="entry name" value="Sugar_transporter_CS"/>
</dbReference>
<dbReference type="PANTHER" id="PTHR23517:SF13">
    <property type="entry name" value="MAJOR FACILITATOR SUPERFAMILY MFS_1"/>
    <property type="match status" value="1"/>
</dbReference>
<dbReference type="Gene3D" id="1.20.1250.20">
    <property type="entry name" value="MFS general substrate transporter like domains"/>
    <property type="match status" value="1"/>
</dbReference>
<dbReference type="SUPFAM" id="SSF103473">
    <property type="entry name" value="MFS general substrate transporter"/>
    <property type="match status" value="1"/>
</dbReference>
<feature type="transmembrane region" description="Helical" evidence="8">
    <location>
        <begin position="155"/>
        <end position="176"/>
    </location>
</feature>
<dbReference type="EMBL" id="BLQM01000419">
    <property type="protein sequence ID" value="GMH88875.1"/>
    <property type="molecule type" value="Genomic_DNA"/>
</dbReference>
<feature type="transmembrane region" description="Helical" evidence="8">
    <location>
        <begin position="39"/>
        <end position="60"/>
    </location>
</feature>
<evidence type="ECO:0000256" key="2">
    <source>
        <dbReference type="ARBA" id="ARBA00022448"/>
    </source>
</evidence>
<evidence type="ECO:0000256" key="5">
    <source>
        <dbReference type="ARBA" id="ARBA00022989"/>
    </source>
</evidence>
<feature type="transmembrane region" description="Helical" evidence="8">
    <location>
        <begin position="263"/>
        <end position="282"/>
    </location>
</feature>
<dbReference type="InterPro" id="IPR050171">
    <property type="entry name" value="MFS_Transporters"/>
</dbReference>
<protein>
    <recommendedName>
        <fullName evidence="9">Major facilitator superfamily (MFS) profile domain-containing protein</fullName>
    </recommendedName>
</protein>
<evidence type="ECO:0000259" key="9">
    <source>
        <dbReference type="PROSITE" id="PS50850"/>
    </source>
</evidence>
<dbReference type="AlphaFoldDB" id="A0A9W7BJ56"/>
<gene>
    <name evidence="10" type="ORF">TL16_g11288</name>
</gene>
<dbReference type="PRINTS" id="PR01035">
    <property type="entry name" value="TCRTETA"/>
</dbReference>
<dbReference type="PROSITE" id="PS50850">
    <property type="entry name" value="MFS"/>
    <property type="match status" value="1"/>
</dbReference>
<feature type="transmembrane region" description="Helical" evidence="8">
    <location>
        <begin position="230"/>
        <end position="251"/>
    </location>
</feature>
<name>A0A9W7BJ56_9STRA</name>
<keyword evidence="2" id="KW-0813">Transport</keyword>
<reference evidence="11" key="1">
    <citation type="journal article" date="2023" name="Commun. Biol.">
        <title>Genome analysis of Parmales, the sister group of diatoms, reveals the evolutionary specialization of diatoms from phago-mixotrophs to photoautotrophs.</title>
        <authorList>
            <person name="Ban H."/>
            <person name="Sato S."/>
            <person name="Yoshikawa S."/>
            <person name="Yamada K."/>
            <person name="Nakamura Y."/>
            <person name="Ichinomiya M."/>
            <person name="Sato N."/>
            <person name="Blanc-Mathieu R."/>
            <person name="Endo H."/>
            <person name="Kuwata A."/>
            <person name="Ogata H."/>
        </authorList>
    </citation>
    <scope>NUCLEOTIDE SEQUENCE [LARGE SCALE GENOMIC DNA]</scope>
</reference>
<dbReference type="PROSITE" id="PS00216">
    <property type="entry name" value="SUGAR_TRANSPORT_1"/>
    <property type="match status" value="1"/>
</dbReference>
<evidence type="ECO:0000256" key="1">
    <source>
        <dbReference type="ARBA" id="ARBA00004651"/>
    </source>
</evidence>
<sequence>MGSIKAPAMAAWADYFGLGSISPLLPFFCLKYADSLESVGFILSAQYSGVILGSTLGGLFSDRIGRRNTLLIALSGDVIFFTATGFVTSIDVMVVVRCLAGIFTPLTAAIAWLLDEAGEDIGKRAKNQGIFGMCSVIGFMSGAAMGGFMGFGLFEIVNCFCGALALLALILTINSTEPERPNSDSKPEGKIDIFKSWGFISLAIAYFVIGLQFTGITTLVAIILPDRFGYVEWQIAVALMGITFVHFILMASLKKLTATFGTVNLILGSFIVALVGQVAFLFEEFAYTSDVMCNFLLLLCTLVLPMGMTGCNILAPSVADKYGKNARGATIGALRTIFNVGQALGPAYGVKLYNTESDIGFGAWFFICQAGLFVVTVVFFVWVWKMGGGHDGSDGSKPPPTPSQHGKIQPGGWQERGDEEKGLVEEVELVTKTKRENL</sequence>
<dbReference type="GO" id="GO:0022857">
    <property type="term" value="F:transmembrane transporter activity"/>
    <property type="evidence" value="ECO:0007669"/>
    <property type="project" value="InterPro"/>
</dbReference>
<dbReference type="Proteomes" id="UP001162640">
    <property type="component" value="Unassembled WGS sequence"/>
</dbReference>
<evidence type="ECO:0000256" key="7">
    <source>
        <dbReference type="SAM" id="MobiDB-lite"/>
    </source>
</evidence>
<feature type="compositionally biased region" description="Basic and acidic residues" evidence="7">
    <location>
        <begin position="415"/>
        <end position="438"/>
    </location>
</feature>
<keyword evidence="3" id="KW-1003">Cell membrane</keyword>
<feature type="transmembrane region" description="Helical" evidence="8">
    <location>
        <begin position="12"/>
        <end position="33"/>
    </location>
</feature>
<accession>A0A9W7BJ56</accession>
<evidence type="ECO:0000256" key="3">
    <source>
        <dbReference type="ARBA" id="ARBA00022475"/>
    </source>
</evidence>
<dbReference type="InterPro" id="IPR001958">
    <property type="entry name" value="Tet-R_TetA/multi-R_MdtG-like"/>
</dbReference>
<feature type="transmembrane region" description="Helical" evidence="8">
    <location>
        <begin position="197"/>
        <end position="224"/>
    </location>
</feature>
<keyword evidence="5 8" id="KW-1133">Transmembrane helix</keyword>
<dbReference type="Pfam" id="PF07690">
    <property type="entry name" value="MFS_1"/>
    <property type="match status" value="1"/>
</dbReference>
<feature type="domain" description="Major facilitator superfamily (MFS) profile" evidence="9">
    <location>
        <begin position="1"/>
        <end position="388"/>
    </location>
</feature>
<dbReference type="GO" id="GO:0005886">
    <property type="term" value="C:plasma membrane"/>
    <property type="evidence" value="ECO:0007669"/>
    <property type="project" value="UniProtKB-SubCell"/>
</dbReference>